<dbReference type="CDD" id="cd06255">
    <property type="entry name" value="M14_ASTE_ASPA-like"/>
    <property type="match status" value="1"/>
</dbReference>
<keyword evidence="4" id="KW-0862">Zinc</keyword>
<dbReference type="InterPro" id="IPR055438">
    <property type="entry name" value="AstE_AspA_cat"/>
</dbReference>
<dbReference type="PANTHER" id="PTHR37326:SF1">
    <property type="entry name" value="BLL3975 PROTEIN"/>
    <property type="match status" value="1"/>
</dbReference>
<reference evidence="6 7" key="1">
    <citation type="submission" date="2022-12" db="EMBL/GenBank/DDBJ databases">
        <authorList>
            <person name="Muema E."/>
        </authorList>
    </citation>
    <scope>NUCLEOTIDE SEQUENCE [LARGE SCALE GENOMIC DNA]</scope>
    <source>
        <strain evidence="7">1326</strain>
    </source>
</reference>
<dbReference type="PROSITE" id="PS51257">
    <property type="entry name" value="PROKAR_LIPOPROTEIN"/>
    <property type="match status" value="1"/>
</dbReference>
<sequence length="339" mass="35822">MNERVPQSKPIAVSIGERGTISAGTTASGCEISIPYLVKRGQGDGPCLWVNAAVHGDEINGVFAAQRFFDRLDPSVMTGSVVVTPVANVLAFDERRKTALIDSIDMDQSFPGRANGFATERAAAALFDRFGKSADVVINIHTLGTPFDAAPYAVYKVHPEARLSEAELLAHIACFEPTVACRMPVANASGELPGNIGGALDYQSLSLGAIAFMVELGGGGRLEEDRVEHGVAGLMRLAGKVGILTASPDPTARKIRRVTRRAHRLANAGGLFEPKVLPGTAVNAGGSIGSIRNLFGDVIEDIAVEVDSWVIAVRRDPVVHSGDRVAFLATEWSDVDVPA</sequence>
<dbReference type="PIRSF" id="PIRSF039012">
    <property type="entry name" value="ASP"/>
    <property type="match status" value="1"/>
</dbReference>
<keyword evidence="7" id="KW-1185">Reference proteome</keyword>
<dbReference type="Pfam" id="PF24827">
    <property type="entry name" value="AstE_AspA_cat"/>
    <property type="match status" value="1"/>
</dbReference>
<comment type="cofactor">
    <cofactor evidence="1">
        <name>Zn(2+)</name>
        <dbReference type="ChEBI" id="CHEBI:29105"/>
    </cofactor>
</comment>
<keyword evidence="2" id="KW-0479">Metal-binding</keyword>
<dbReference type="SUPFAM" id="SSF53187">
    <property type="entry name" value="Zn-dependent exopeptidases"/>
    <property type="match status" value="1"/>
</dbReference>
<proteinExistence type="predicted"/>
<evidence type="ECO:0000313" key="7">
    <source>
        <dbReference type="Proteomes" id="UP001387293"/>
    </source>
</evidence>
<dbReference type="Proteomes" id="UP001387293">
    <property type="component" value="Unassembled WGS sequence"/>
</dbReference>
<dbReference type="InterPro" id="IPR053138">
    <property type="entry name" value="N-alpha-Ac-DABA_deacetylase"/>
</dbReference>
<evidence type="ECO:0000256" key="2">
    <source>
        <dbReference type="ARBA" id="ARBA00022723"/>
    </source>
</evidence>
<name>A0ABU8L6F5_9HYPH</name>
<evidence type="ECO:0000256" key="3">
    <source>
        <dbReference type="ARBA" id="ARBA00022801"/>
    </source>
</evidence>
<comment type="caution">
    <text evidence="6">The sequence shown here is derived from an EMBL/GenBank/DDBJ whole genome shotgun (WGS) entry which is preliminary data.</text>
</comment>
<gene>
    <name evidence="6" type="ORF">O7A60_29835</name>
</gene>
<evidence type="ECO:0000256" key="1">
    <source>
        <dbReference type="ARBA" id="ARBA00001947"/>
    </source>
</evidence>
<dbReference type="PANTHER" id="PTHR37326">
    <property type="entry name" value="BLL3975 PROTEIN"/>
    <property type="match status" value="1"/>
</dbReference>
<evidence type="ECO:0000259" key="5">
    <source>
        <dbReference type="Pfam" id="PF24827"/>
    </source>
</evidence>
<evidence type="ECO:0000256" key="4">
    <source>
        <dbReference type="ARBA" id="ARBA00022833"/>
    </source>
</evidence>
<dbReference type="InterPro" id="IPR043795">
    <property type="entry name" value="N-alpha-Ac-DABA-like"/>
</dbReference>
<dbReference type="RefSeq" id="WP_337109262.1">
    <property type="nucleotide sequence ID" value="NZ_JAPYKS010000042.1"/>
</dbReference>
<protein>
    <submittedName>
        <fullName evidence="6">M14 family metallopeptidase</fullName>
    </submittedName>
</protein>
<accession>A0ABU8L6F5</accession>
<keyword evidence="3" id="KW-0378">Hydrolase</keyword>
<organism evidence="6 7">
    <name type="scientific">Mesorhizobium salmacidum</name>
    <dbReference type="NCBI Taxonomy" id="3015171"/>
    <lineage>
        <taxon>Bacteria</taxon>
        <taxon>Pseudomonadati</taxon>
        <taxon>Pseudomonadota</taxon>
        <taxon>Alphaproteobacteria</taxon>
        <taxon>Hyphomicrobiales</taxon>
        <taxon>Phyllobacteriaceae</taxon>
        <taxon>Mesorhizobium</taxon>
    </lineage>
</organism>
<dbReference type="EMBL" id="JAPYKS010000042">
    <property type="protein sequence ID" value="MEI9412915.1"/>
    <property type="molecule type" value="Genomic_DNA"/>
</dbReference>
<dbReference type="Gene3D" id="3.40.630.10">
    <property type="entry name" value="Zn peptidases"/>
    <property type="match status" value="1"/>
</dbReference>
<evidence type="ECO:0000313" key="6">
    <source>
        <dbReference type="EMBL" id="MEI9412915.1"/>
    </source>
</evidence>
<feature type="domain" description="Succinylglutamate desuccinylase/Aspartoacylase catalytic" evidence="5">
    <location>
        <begin position="45"/>
        <end position="236"/>
    </location>
</feature>